<dbReference type="STRING" id="1029756.W911_05450"/>
<dbReference type="KEGG" id="hni:W911_05450"/>
<sequence length="309" mass="34271">MLRWIFKYVPQVALAGLMAMLMAPGAAMAQVGVGQPAPKQIGMQEAVTPIAREIHAFHDLTNLIIIAIAAFVIILLLYVMFRFSEKRNPTPSKTTHHTLLELAWTVLPILILVVIAIPSFKLLMNQYTYPKPDLTIKAIGNSWFWEHEYPDHGNITITTNMLGDEEIAEREQRGIPSPRLLAVDNEIVVPVNKVVHVLVTANDVIHNWTVPSFGSKVDAVPGRVTSTWFKAEREGIYYGQCSELCGLNHAFMPIGVRVVTDDVFNQWVEALQARDRKRAREILDDVAIKQAAEAAGTATTVVSAATQAQ</sequence>
<evidence type="ECO:0000256" key="16">
    <source>
        <dbReference type="SAM" id="Phobius"/>
    </source>
</evidence>
<dbReference type="InterPro" id="IPR014222">
    <property type="entry name" value="Cyt_c_oxidase_su2"/>
</dbReference>
<keyword evidence="9 16" id="KW-1133">Transmembrane helix</keyword>
<dbReference type="PATRIC" id="fig|1029756.8.peg.1147"/>
<dbReference type="NCBIfam" id="TIGR02866">
    <property type="entry name" value="CoxB"/>
    <property type="match status" value="1"/>
</dbReference>
<keyword evidence="5 14" id="KW-0812">Transmembrane</keyword>
<evidence type="ECO:0000256" key="12">
    <source>
        <dbReference type="ARBA" id="ARBA00024688"/>
    </source>
</evidence>
<feature type="chain" id="PRO_5004740632" description="Cytochrome c oxidase subunit 2" evidence="17">
    <location>
        <begin position="30"/>
        <end position="309"/>
    </location>
</feature>
<feature type="transmembrane region" description="Helical" evidence="16">
    <location>
        <begin position="63"/>
        <end position="81"/>
    </location>
</feature>
<gene>
    <name evidence="20" type="ORF">W911_05450</name>
</gene>
<keyword evidence="7" id="KW-1278">Translocase</keyword>
<evidence type="ECO:0000256" key="2">
    <source>
        <dbReference type="ARBA" id="ARBA00007866"/>
    </source>
</evidence>
<comment type="catalytic activity">
    <reaction evidence="13 15">
        <text>4 Fe(II)-[cytochrome c] + O2 + 8 H(+)(in) = 4 Fe(III)-[cytochrome c] + 2 H2O + 4 H(+)(out)</text>
        <dbReference type="Rhea" id="RHEA:11436"/>
        <dbReference type="Rhea" id="RHEA-COMP:10350"/>
        <dbReference type="Rhea" id="RHEA-COMP:14399"/>
        <dbReference type="ChEBI" id="CHEBI:15377"/>
        <dbReference type="ChEBI" id="CHEBI:15378"/>
        <dbReference type="ChEBI" id="CHEBI:15379"/>
        <dbReference type="ChEBI" id="CHEBI:29033"/>
        <dbReference type="ChEBI" id="CHEBI:29034"/>
        <dbReference type="EC" id="7.1.1.9"/>
    </reaction>
</comment>
<keyword evidence="21" id="KW-1185">Reference proteome</keyword>
<dbReference type="SUPFAM" id="SSF49503">
    <property type="entry name" value="Cupredoxins"/>
    <property type="match status" value="1"/>
</dbReference>
<evidence type="ECO:0000256" key="8">
    <source>
        <dbReference type="ARBA" id="ARBA00022982"/>
    </source>
</evidence>
<evidence type="ECO:0000259" key="19">
    <source>
        <dbReference type="PROSITE" id="PS50999"/>
    </source>
</evidence>
<dbReference type="GO" id="GO:0004129">
    <property type="term" value="F:cytochrome-c oxidase activity"/>
    <property type="evidence" value="ECO:0007669"/>
    <property type="project" value="UniProtKB-EC"/>
</dbReference>
<evidence type="ECO:0000256" key="10">
    <source>
        <dbReference type="ARBA" id="ARBA00023008"/>
    </source>
</evidence>
<keyword evidence="3 14" id="KW-0813">Transport</keyword>
<keyword evidence="8 14" id="KW-0249">Electron transport</keyword>
<dbReference type="InterPro" id="IPR001505">
    <property type="entry name" value="Copper_CuA"/>
</dbReference>
<dbReference type="PROSITE" id="PS50857">
    <property type="entry name" value="COX2_CUA"/>
    <property type="match status" value="1"/>
</dbReference>
<evidence type="ECO:0000256" key="9">
    <source>
        <dbReference type="ARBA" id="ARBA00022989"/>
    </source>
</evidence>
<dbReference type="SUPFAM" id="SSF81464">
    <property type="entry name" value="Cytochrome c oxidase subunit II-like, transmembrane region"/>
    <property type="match status" value="1"/>
</dbReference>
<dbReference type="PRINTS" id="PR01166">
    <property type="entry name" value="CYCOXIDASEII"/>
</dbReference>
<feature type="domain" description="Cytochrome oxidase subunit II copper A binding" evidence="18">
    <location>
        <begin position="131"/>
        <end position="270"/>
    </location>
</feature>
<dbReference type="InterPro" id="IPR045187">
    <property type="entry name" value="CcO_II"/>
</dbReference>
<keyword evidence="4 14" id="KW-0679">Respiratory chain</keyword>
<evidence type="ECO:0000259" key="18">
    <source>
        <dbReference type="PROSITE" id="PS50857"/>
    </source>
</evidence>
<dbReference type="PROSITE" id="PS50999">
    <property type="entry name" value="COX2_TM"/>
    <property type="match status" value="1"/>
</dbReference>
<dbReference type="GO" id="GO:0016491">
    <property type="term" value="F:oxidoreductase activity"/>
    <property type="evidence" value="ECO:0007669"/>
    <property type="project" value="InterPro"/>
</dbReference>
<keyword evidence="11 16" id="KW-0472">Membrane</keyword>
<dbReference type="Proteomes" id="UP000018542">
    <property type="component" value="Chromosome"/>
</dbReference>
<dbReference type="EC" id="7.1.1.9" evidence="15"/>
<evidence type="ECO:0000256" key="5">
    <source>
        <dbReference type="ARBA" id="ARBA00022692"/>
    </source>
</evidence>
<keyword evidence="6 15" id="KW-0479">Metal-binding</keyword>
<dbReference type="InterPro" id="IPR036257">
    <property type="entry name" value="Cyt_c_oxidase_su2_TM_sf"/>
</dbReference>
<evidence type="ECO:0000313" key="20">
    <source>
        <dbReference type="EMBL" id="AHB47961.1"/>
    </source>
</evidence>
<dbReference type="PROSITE" id="PS00078">
    <property type="entry name" value="COX2"/>
    <property type="match status" value="1"/>
</dbReference>
<feature type="domain" description="Cytochrome oxidase subunit II transmembrane region profile" evidence="19">
    <location>
        <begin position="35"/>
        <end position="130"/>
    </location>
</feature>
<evidence type="ECO:0000256" key="15">
    <source>
        <dbReference type="RuleBase" id="RU004024"/>
    </source>
</evidence>
<dbReference type="InterPro" id="IPR002429">
    <property type="entry name" value="CcO_II-like_C"/>
</dbReference>
<dbReference type="InterPro" id="IPR011759">
    <property type="entry name" value="Cyt_c_oxidase_su2_TM_dom"/>
</dbReference>
<dbReference type="PANTHER" id="PTHR22888:SF9">
    <property type="entry name" value="CYTOCHROME C OXIDASE SUBUNIT 2"/>
    <property type="match status" value="1"/>
</dbReference>
<dbReference type="InterPro" id="IPR008972">
    <property type="entry name" value="Cupredoxin"/>
</dbReference>
<evidence type="ECO:0000256" key="6">
    <source>
        <dbReference type="ARBA" id="ARBA00022723"/>
    </source>
</evidence>
<feature type="signal peptide" evidence="17">
    <location>
        <begin position="1"/>
        <end position="29"/>
    </location>
</feature>
<evidence type="ECO:0000313" key="21">
    <source>
        <dbReference type="Proteomes" id="UP000018542"/>
    </source>
</evidence>
<dbReference type="EMBL" id="CP006912">
    <property type="protein sequence ID" value="AHB47961.1"/>
    <property type="molecule type" value="Genomic_DNA"/>
</dbReference>
<dbReference type="GO" id="GO:0005886">
    <property type="term" value="C:plasma membrane"/>
    <property type="evidence" value="ECO:0007669"/>
    <property type="project" value="UniProtKB-SubCell"/>
</dbReference>
<evidence type="ECO:0000256" key="1">
    <source>
        <dbReference type="ARBA" id="ARBA00004141"/>
    </source>
</evidence>
<comment type="similarity">
    <text evidence="2 14">Belongs to the cytochrome c oxidase subunit 2 family.</text>
</comment>
<evidence type="ECO:0000256" key="17">
    <source>
        <dbReference type="SAM" id="SignalP"/>
    </source>
</evidence>
<evidence type="ECO:0000256" key="13">
    <source>
        <dbReference type="ARBA" id="ARBA00047816"/>
    </source>
</evidence>
<evidence type="ECO:0000256" key="11">
    <source>
        <dbReference type="ARBA" id="ARBA00023136"/>
    </source>
</evidence>
<dbReference type="Gene3D" id="1.10.287.90">
    <property type="match status" value="1"/>
</dbReference>
<evidence type="ECO:0000256" key="3">
    <source>
        <dbReference type="ARBA" id="ARBA00022448"/>
    </source>
</evidence>
<evidence type="ECO:0000256" key="14">
    <source>
        <dbReference type="RuleBase" id="RU000456"/>
    </source>
</evidence>
<organism evidence="20 21">
    <name type="scientific">Hyphomicrobium nitrativorans NL23</name>
    <dbReference type="NCBI Taxonomy" id="1029756"/>
    <lineage>
        <taxon>Bacteria</taxon>
        <taxon>Pseudomonadati</taxon>
        <taxon>Pseudomonadota</taxon>
        <taxon>Alphaproteobacteria</taxon>
        <taxon>Hyphomicrobiales</taxon>
        <taxon>Hyphomicrobiaceae</taxon>
        <taxon>Hyphomicrobium</taxon>
    </lineage>
</organism>
<dbReference type="GO" id="GO:0005507">
    <property type="term" value="F:copper ion binding"/>
    <property type="evidence" value="ECO:0007669"/>
    <property type="project" value="InterPro"/>
</dbReference>
<reference evidence="20 21" key="1">
    <citation type="journal article" date="2014" name="Genome Announc.">
        <title>Complete Genome Sequence of Hyphomicrobium nitrativorans Strain NL23, a Denitrifying Bacterium Isolated from Biofilm of a Methanol-Fed Denitrification System Treating Seawater at the Montreal Biodome.</title>
        <authorList>
            <person name="Martineau C."/>
            <person name="Villeneuve C."/>
            <person name="Mauffrey F."/>
            <person name="Villemur R."/>
        </authorList>
    </citation>
    <scope>NUCLEOTIDE SEQUENCE [LARGE SCALE GENOMIC DNA]</scope>
    <source>
        <strain evidence="20">NL23</strain>
    </source>
</reference>
<keyword evidence="17" id="KW-0732">Signal</keyword>
<dbReference type="AlphaFoldDB" id="V5SAX0"/>
<protein>
    <recommendedName>
        <fullName evidence="15">Cytochrome c oxidase subunit 2</fullName>
        <ecNumber evidence="15">7.1.1.9</ecNumber>
    </recommendedName>
</protein>
<comment type="function">
    <text evidence="12 15">Subunits I and II form the functional core of the enzyme complex. Electrons originating in cytochrome c are transferred via heme a and Cu(A) to the binuclear center formed by heme a3 and Cu(B).</text>
</comment>
<dbReference type="RefSeq" id="WP_023786492.1">
    <property type="nucleotide sequence ID" value="NC_022997.1"/>
</dbReference>
<name>V5SAX0_9HYPH</name>
<dbReference type="Pfam" id="PF00116">
    <property type="entry name" value="COX2"/>
    <property type="match status" value="1"/>
</dbReference>
<accession>V5SAX0</accession>
<dbReference type="PANTHER" id="PTHR22888">
    <property type="entry name" value="CYTOCHROME C OXIDASE, SUBUNIT II"/>
    <property type="match status" value="1"/>
</dbReference>
<evidence type="ECO:0000256" key="7">
    <source>
        <dbReference type="ARBA" id="ARBA00022967"/>
    </source>
</evidence>
<dbReference type="Gene3D" id="2.60.40.420">
    <property type="entry name" value="Cupredoxins - blue copper proteins"/>
    <property type="match status" value="1"/>
</dbReference>
<keyword evidence="10 15" id="KW-0186">Copper</keyword>
<dbReference type="Pfam" id="PF02790">
    <property type="entry name" value="COX2_TM"/>
    <property type="match status" value="1"/>
</dbReference>
<feature type="transmembrane region" description="Helical" evidence="16">
    <location>
        <begin position="102"/>
        <end position="124"/>
    </location>
</feature>
<dbReference type="GO" id="GO:0042773">
    <property type="term" value="P:ATP synthesis coupled electron transport"/>
    <property type="evidence" value="ECO:0007669"/>
    <property type="project" value="TreeGrafter"/>
</dbReference>
<dbReference type="HOGENOM" id="CLU_036876_2_0_5"/>
<dbReference type="OrthoDB" id="9781261at2"/>
<proteinExistence type="inferred from homology"/>
<evidence type="ECO:0000256" key="4">
    <source>
        <dbReference type="ARBA" id="ARBA00022660"/>
    </source>
</evidence>
<comment type="cofactor">
    <cofactor evidence="15">
        <name>Cu cation</name>
        <dbReference type="ChEBI" id="CHEBI:23378"/>
    </cofactor>
    <text evidence="15">Binds a copper A center.</text>
</comment>
<comment type="subcellular location">
    <subcellularLocation>
        <location evidence="14">Cell membrane</location>
        <topology evidence="14">Multi-pass membrane protein</topology>
    </subcellularLocation>
    <subcellularLocation>
        <location evidence="1">Membrane</location>
        <topology evidence="1">Multi-pass membrane protein</topology>
    </subcellularLocation>
</comment>